<dbReference type="Proteomes" id="UP000245699">
    <property type="component" value="Unassembled WGS sequence"/>
</dbReference>
<reference evidence="1 2" key="1">
    <citation type="journal article" date="2018" name="MBio">
        <title>Comparative Genomics Reveals the Core Gene Toolbox for the Fungus-Insect Symbiosis.</title>
        <authorList>
            <person name="Wang Y."/>
            <person name="Stata M."/>
            <person name="Wang W."/>
            <person name="Stajich J.E."/>
            <person name="White M.M."/>
            <person name="Moncalvo J.M."/>
        </authorList>
    </citation>
    <scope>NUCLEOTIDE SEQUENCE [LARGE SCALE GENOMIC DNA]</scope>
    <source>
        <strain evidence="1 2">AUS-77-4</strain>
    </source>
</reference>
<accession>A0A2T9YXS2</accession>
<evidence type="ECO:0000313" key="1">
    <source>
        <dbReference type="EMBL" id="PVU97140.1"/>
    </source>
</evidence>
<proteinExistence type="predicted"/>
<dbReference type="AlphaFoldDB" id="A0A2T9YXS2"/>
<comment type="caution">
    <text evidence="1">The sequence shown here is derived from an EMBL/GenBank/DDBJ whole genome shotgun (WGS) entry which is preliminary data.</text>
</comment>
<sequence>MFSLKKLIKQTIDTNCLPTQISFAPQNVYNNIIIYIDPVSKSIIANSKKNSLSSPTTLGARIPQDHLKISETSQNSDIIVCVPLVSTSAQPPKIVYNDRVVGCRVTIIEKETVSGGSSYKNKFIESSQAVETSGYGTTTAINFVFENPKEIPIFISTLVSYGVVCEKKKSSKKQTNTSSKAIPRGNSVYRNDLFDNELNNSMFSQQSQSNYIQSAGSMINADPINQFDQSQMGTINNPTIINRKLSSMYNIDGHGIGSQIGKRMNVPEFDISIKRPKTDLKKIIVSRLKDKDFLELVGQIEKIIEDTKTS</sequence>
<keyword evidence="2" id="KW-1185">Reference proteome</keyword>
<dbReference type="EMBL" id="MBFT01000117">
    <property type="protein sequence ID" value="PVU97140.1"/>
    <property type="molecule type" value="Genomic_DNA"/>
</dbReference>
<dbReference type="OrthoDB" id="5615742at2759"/>
<protein>
    <submittedName>
        <fullName evidence="1">Uncharacterized protein</fullName>
    </submittedName>
</protein>
<evidence type="ECO:0000313" key="2">
    <source>
        <dbReference type="Proteomes" id="UP000245699"/>
    </source>
</evidence>
<gene>
    <name evidence="1" type="ORF">BB559_002135</name>
</gene>
<organism evidence="1 2">
    <name type="scientific">Furculomyces boomerangus</name>
    <dbReference type="NCBI Taxonomy" id="61424"/>
    <lineage>
        <taxon>Eukaryota</taxon>
        <taxon>Fungi</taxon>
        <taxon>Fungi incertae sedis</taxon>
        <taxon>Zoopagomycota</taxon>
        <taxon>Kickxellomycotina</taxon>
        <taxon>Harpellomycetes</taxon>
        <taxon>Harpellales</taxon>
        <taxon>Harpellaceae</taxon>
        <taxon>Furculomyces</taxon>
    </lineage>
</organism>
<name>A0A2T9YXS2_9FUNG</name>